<dbReference type="SUPFAM" id="SSF75304">
    <property type="entry name" value="Amidase signature (AS) enzymes"/>
    <property type="match status" value="1"/>
</dbReference>
<name>A0A3E2HE52_SCYLI</name>
<dbReference type="GO" id="GO:0005975">
    <property type="term" value="P:carbohydrate metabolic process"/>
    <property type="evidence" value="ECO:0007669"/>
    <property type="project" value="InterPro"/>
</dbReference>
<keyword evidence="5" id="KW-1185">Reference proteome</keyword>
<dbReference type="Gene3D" id="3.20.20.370">
    <property type="entry name" value="Glycoside hydrolase/deacetylase"/>
    <property type="match status" value="1"/>
</dbReference>
<evidence type="ECO:0000313" key="4">
    <source>
        <dbReference type="EMBL" id="RFU31684.1"/>
    </source>
</evidence>
<dbReference type="PRINTS" id="PR00682">
    <property type="entry name" value="IPNSYNTHASE"/>
</dbReference>
<reference evidence="4 5" key="1">
    <citation type="submission" date="2018-05" db="EMBL/GenBank/DDBJ databases">
        <title>Draft genome sequence of Scytalidium lignicola DSM 105466, a ubiquitous saprotrophic fungus.</title>
        <authorList>
            <person name="Buettner E."/>
            <person name="Gebauer A.M."/>
            <person name="Hofrichter M."/>
            <person name="Liers C."/>
            <person name="Kellner H."/>
        </authorList>
    </citation>
    <scope>NUCLEOTIDE SEQUENCE [LARGE SCALE GENOMIC DNA]</scope>
    <source>
        <strain evidence="4 5">DSM 105466</strain>
    </source>
</reference>
<dbReference type="InterPro" id="IPR005123">
    <property type="entry name" value="Oxoglu/Fe-dep_dioxygenase_dom"/>
</dbReference>
<dbReference type="InterPro" id="IPR011330">
    <property type="entry name" value="Glyco_hydro/deAcase_b/a-brl"/>
</dbReference>
<organism evidence="4 5">
    <name type="scientific">Scytalidium lignicola</name>
    <name type="common">Hyphomycete</name>
    <dbReference type="NCBI Taxonomy" id="5539"/>
    <lineage>
        <taxon>Eukaryota</taxon>
        <taxon>Fungi</taxon>
        <taxon>Dikarya</taxon>
        <taxon>Ascomycota</taxon>
        <taxon>Pezizomycotina</taxon>
        <taxon>Leotiomycetes</taxon>
        <taxon>Leotiomycetes incertae sedis</taxon>
        <taxon>Scytalidium</taxon>
    </lineage>
</organism>
<evidence type="ECO:0000313" key="5">
    <source>
        <dbReference type="Proteomes" id="UP000258309"/>
    </source>
</evidence>
<dbReference type="Gene3D" id="2.60.120.330">
    <property type="entry name" value="B-lactam Antibiotic, Isopenicillin N Synthase, Chain"/>
    <property type="match status" value="1"/>
</dbReference>
<dbReference type="InterPro" id="IPR023631">
    <property type="entry name" value="Amidase_dom"/>
</dbReference>
<gene>
    <name evidence="4" type="ORF">B7463_g4647</name>
</gene>
<dbReference type="Gene3D" id="3.90.1300.10">
    <property type="entry name" value="Amidase signature (AS) domain"/>
    <property type="match status" value="1"/>
</dbReference>
<evidence type="ECO:0000259" key="2">
    <source>
        <dbReference type="PROSITE" id="PS51471"/>
    </source>
</evidence>
<dbReference type="Pfam" id="PF14226">
    <property type="entry name" value="DIOX_N"/>
    <property type="match status" value="1"/>
</dbReference>
<evidence type="ECO:0008006" key="6">
    <source>
        <dbReference type="Google" id="ProtNLM"/>
    </source>
</evidence>
<evidence type="ECO:0000259" key="3">
    <source>
        <dbReference type="PROSITE" id="PS51677"/>
    </source>
</evidence>
<proteinExistence type="predicted"/>
<dbReference type="InterPro" id="IPR044861">
    <property type="entry name" value="IPNS-like_FE2OG_OXY"/>
</dbReference>
<feature type="region of interest" description="Disordered" evidence="1">
    <location>
        <begin position="129"/>
        <end position="154"/>
    </location>
</feature>
<dbReference type="AlphaFoldDB" id="A0A3E2HE52"/>
<dbReference type="EMBL" id="NCSJ02000070">
    <property type="protein sequence ID" value="RFU31684.1"/>
    <property type="molecule type" value="Genomic_DNA"/>
</dbReference>
<dbReference type="InterPro" id="IPR026992">
    <property type="entry name" value="DIOX_N"/>
</dbReference>
<dbReference type="Proteomes" id="UP000258309">
    <property type="component" value="Unassembled WGS sequence"/>
</dbReference>
<dbReference type="PROSITE" id="PS51471">
    <property type="entry name" value="FE2OG_OXY"/>
    <property type="match status" value="1"/>
</dbReference>
<dbReference type="SUPFAM" id="SSF88713">
    <property type="entry name" value="Glycoside hydrolase/deacetylase"/>
    <property type="match status" value="1"/>
</dbReference>
<dbReference type="GO" id="GO:0044283">
    <property type="term" value="P:small molecule biosynthetic process"/>
    <property type="evidence" value="ECO:0007669"/>
    <property type="project" value="UniProtKB-ARBA"/>
</dbReference>
<feature type="domain" description="NodB homology" evidence="3">
    <location>
        <begin position="925"/>
        <end position="1155"/>
    </location>
</feature>
<dbReference type="InterPro" id="IPR002509">
    <property type="entry name" value="NODB_dom"/>
</dbReference>
<accession>A0A3E2HE52</accession>
<feature type="non-terminal residue" evidence="4">
    <location>
        <position position="1176"/>
    </location>
</feature>
<dbReference type="PANTHER" id="PTHR43123:SF1">
    <property type="entry name" value="POLYSACCHARIDE DEACETYLASE-RELATED"/>
    <property type="match status" value="1"/>
</dbReference>
<dbReference type="Pfam" id="PF01425">
    <property type="entry name" value="Amidase"/>
    <property type="match status" value="1"/>
</dbReference>
<sequence>MTEPYRITASEALALMKNGNLSVEDYAKSLLGRIKDRDSVVKAWAYLDPDSILAEAKKLDQIPPANRGPLHGIPIGVKDVILTKDMPTAYNSAIYKDEPPFLLDAAPIITLRAAGALIFGKTTTTEFASTTEGGPCTNPHAPGRTPGGSSSGSGAAVGDFQVPISLGTQTGGSTIRPGSFNGIYAFKPTWGAISREGLAQYSMTCDTLGLFARSVKDLELLSKVFQLQDDAPIPTTPFSVKGAKIAFCKTHIWPKAGPGTQAAFSKARELLISQGANVEELELPEDFSKITPWHEQVCSGEGRTSFLGNYLLAKEKLHDSIQGHIENKTKLSRKAQLDAYDGCARLRPVWDSIASQYDAIITPSAIDEAPTGIETTGSPIFCSMWTILQVPVLNIPGFAGENDLPIGLSLVAPRYHDLHVIHAGKSIVKIHILKMSTNTITKTEVEDPEYVYFFYDGAWGAKREVLHGRRAKKTFNEIPIIDISAIYSDNIDERMRVAKDIATACENVGFFYIKNHGIPQELVDATVESNKRYFDQPTEVKMQEHIYLSRTLRGYEPLHGAQLDGSKPKGDRKESFLYNYEPEQDPIPPTLTDEQRALLSHNLWPKDNPKFKQECFAYDKAMLGLARKMMQSFAIGLGVDEHHFDHKITAPNTSVKKIHYPPQNPSSTDETGIGAHTDFVCFTILYQDDVGGLDVLNANAEWIPAPAIPGTFVVNIGDFLMRASNDKFLSTVHRVKNISGKERYSMPFFFSFNMDAYVEVYRQFEKCFKRGMKSAKLISEQIFAAGNEYCSLSANITRRSQRRRRRDNRLYTYWLLQKCHINILLSLVYEKMTSKTPTPNGIASTLDAPNADPLQGTKYDFPRDHVGYGRKSHNPQWPNDARIAVSFVINYEEGAERTLLNGDFQSENRLWEQPDVPARIGERAVNVESDYDYGSRVGVWRLLELFEAHGFPVTMYAVGQALEKNPEVAEASLKGGHEIASHAYRWVDYHGMSPEMEKEYIERQLASLKKTTGQYPVGWYYGRLSPYSKGLVHEVFAEKGLPLLYEADTYADDMPYWVDVPAEKDSSDPKGMLMIPYTYDCNDLKFCSPTGWGSMGAFEEYLKSAFNVLYAEGLRGKPKMMTIGLHCRISGKPGRFTAVQNFVEYIAKKGGVWVTTRANIASHFREKFPYKKGCLA</sequence>
<dbReference type="Pfam" id="PF01522">
    <property type="entry name" value="Polysacc_deac_1"/>
    <property type="match status" value="1"/>
</dbReference>
<feature type="non-terminal residue" evidence="4">
    <location>
        <position position="1"/>
    </location>
</feature>
<dbReference type="PROSITE" id="PS51677">
    <property type="entry name" value="NODB"/>
    <property type="match status" value="1"/>
</dbReference>
<dbReference type="InterPro" id="IPR027443">
    <property type="entry name" value="IPNS-like_sf"/>
</dbReference>
<dbReference type="SUPFAM" id="SSF51197">
    <property type="entry name" value="Clavaminate synthase-like"/>
    <property type="match status" value="1"/>
</dbReference>
<dbReference type="InterPro" id="IPR036928">
    <property type="entry name" value="AS_sf"/>
</dbReference>
<protein>
    <recommendedName>
        <fullName evidence="6">Fe2OG dioxygenase domain-containing protein</fullName>
    </recommendedName>
</protein>
<dbReference type="OrthoDB" id="6428749at2759"/>
<comment type="caution">
    <text evidence="4">The sequence shown here is derived from an EMBL/GenBank/DDBJ whole genome shotgun (WGS) entry which is preliminary data.</text>
</comment>
<evidence type="ECO:0000256" key="1">
    <source>
        <dbReference type="SAM" id="MobiDB-lite"/>
    </source>
</evidence>
<feature type="domain" description="Fe2OG dioxygenase" evidence="2">
    <location>
        <begin position="651"/>
        <end position="752"/>
    </location>
</feature>
<dbReference type="PANTHER" id="PTHR43123">
    <property type="entry name" value="POLYSACCHARIDE DEACETYLASE-RELATED"/>
    <property type="match status" value="1"/>
</dbReference>
<dbReference type="Pfam" id="PF03171">
    <property type="entry name" value="2OG-FeII_Oxy"/>
    <property type="match status" value="1"/>
</dbReference>
<dbReference type="GO" id="GO:0016810">
    <property type="term" value="F:hydrolase activity, acting on carbon-nitrogen (but not peptide) bonds"/>
    <property type="evidence" value="ECO:0007669"/>
    <property type="project" value="InterPro"/>
</dbReference>
<dbReference type="STRING" id="5539.A0A3E2HE52"/>